<dbReference type="AlphaFoldDB" id="A0ABD6ACV2"/>
<evidence type="ECO:0000313" key="1">
    <source>
        <dbReference type="EMBL" id="MFC7318020.1"/>
    </source>
</evidence>
<dbReference type="Proteomes" id="UP001596547">
    <property type="component" value="Unassembled WGS sequence"/>
</dbReference>
<proteinExistence type="predicted"/>
<protein>
    <submittedName>
        <fullName evidence="1">Uncharacterized protein</fullName>
    </submittedName>
</protein>
<sequence length="117" mass="13103">MTSDRAQSPSSGGLPEAVVETLEALDDHDLRRAILYAQALLRRRHGDQADIEAGPGEEIVRVVEHEGFTEVHKLQPCPSGCDDCPHGPYVYHVVSERHPDGTEHRRWTLIGEEHHEP</sequence>
<dbReference type="GeneID" id="79315295"/>
<dbReference type="EMBL" id="JBHTBF010000002">
    <property type="protein sequence ID" value="MFC7318020.1"/>
    <property type="molecule type" value="Genomic_DNA"/>
</dbReference>
<gene>
    <name evidence="1" type="ORF">ACFQPE_14640</name>
</gene>
<evidence type="ECO:0000313" key="2">
    <source>
        <dbReference type="Proteomes" id="UP001596547"/>
    </source>
</evidence>
<comment type="caution">
    <text evidence="1">The sequence shown here is derived from an EMBL/GenBank/DDBJ whole genome shotgun (WGS) entry which is preliminary data.</text>
</comment>
<reference evidence="1 2" key="1">
    <citation type="journal article" date="2019" name="Int. J. Syst. Evol. Microbiol.">
        <title>The Global Catalogue of Microorganisms (GCM) 10K type strain sequencing project: providing services to taxonomists for standard genome sequencing and annotation.</title>
        <authorList>
            <consortium name="The Broad Institute Genomics Platform"/>
            <consortium name="The Broad Institute Genome Sequencing Center for Infectious Disease"/>
            <person name="Wu L."/>
            <person name="Ma J."/>
        </authorList>
    </citation>
    <scope>NUCLEOTIDE SEQUENCE [LARGE SCALE GENOMIC DNA]</scope>
    <source>
        <strain evidence="1 2">PSR21</strain>
    </source>
</reference>
<accession>A0ABD6ACV2</accession>
<dbReference type="RefSeq" id="WP_276305701.1">
    <property type="nucleotide sequence ID" value="NZ_CP119992.1"/>
</dbReference>
<name>A0ABD6ACV2_9EURY</name>
<keyword evidence="2" id="KW-1185">Reference proteome</keyword>
<organism evidence="1 2">
    <name type="scientific">Halomarina halobia</name>
    <dbReference type="NCBI Taxonomy" id="3033386"/>
    <lineage>
        <taxon>Archaea</taxon>
        <taxon>Methanobacteriati</taxon>
        <taxon>Methanobacteriota</taxon>
        <taxon>Stenosarchaea group</taxon>
        <taxon>Halobacteria</taxon>
        <taxon>Halobacteriales</taxon>
        <taxon>Natronomonadaceae</taxon>
        <taxon>Halomarina</taxon>
    </lineage>
</organism>